<dbReference type="EMBL" id="CP088100">
    <property type="protein sequence ID" value="UFW82848.1"/>
    <property type="molecule type" value="Genomic_DNA"/>
</dbReference>
<dbReference type="Proteomes" id="UP001430990">
    <property type="component" value="Chromosome"/>
</dbReference>
<reference evidence="1" key="1">
    <citation type="submission" date="2021-11" db="EMBL/GenBank/DDBJ databases">
        <title>Australian commercial rhizobial inoculants.</title>
        <authorList>
            <person name="Kohlmeier M.G."/>
            <person name="O'Hara G.W."/>
            <person name="Colombi E."/>
            <person name="Ramsay J.P."/>
            <person name="Terpolilli J."/>
        </authorList>
    </citation>
    <scope>NUCLEOTIDE SEQUENCE</scope>
    <source>
        <strain evidence="1">CC829</strain>
    </source>
</reference>
<organism evidence="1 2">
    <name type="scientific">Bradyrhizobium barranii</name>
    <dbReference type="NCBI Taxonomy" id="2992140"/>
    <lineage>
        <taxon>Bacteria</taxon>
        <taxon>Pseudomonadati</taxon>
        <taxon>Pseudomonadota</taxon>
        <taxon>Alphaproteobacteria</taxon>
        <taxon>Hyphomicrobiales</taxon>
        <taxon>Nitrobacteraceae</taxon>
        <taxon>Bradyrhizobium</taxon>
    </lineage>
</organism>
<evidence type="ECO:0000313" key="1">
    <source>
        <dbReference type="EMBL" id="UFW82848.1"/>
    </source>
</evidence>
<proteinExistence type="predicted"/>
<gene>
    <name evidence="1" type="ORF">BjapCC829_22935</name>
</gene>
<evidence type="ECO:0000313" key="2">
    <source>
        <dbReference type="Proteomes" id="UP001430990"/>
    </source>
</evidence>
<dbReference type="RefSeq" id="WP_231141920.1">
    <property type="nucleotide sequence ID" value="NZ_CP088100.1"/>
</dbReference>
<accession>A0ABY3QAL4</accession>
<protein>
    <submittedName>
        <fullName evidence="1">Uncharacterized protein</fullName>
    </submittedName>
</protein>
<sequence>MNQPYYRHMDQAAATISNAAIRKALVGAIELHRTLDDVTKASVANIRDDKDLSPSGKTRKVRDVIGSRAWEVIKAQKIARRLAERIEEKRAELKLPEIEPTDSAGAILRMQVRSGQLAGKTNQELRALIPTMSPLYLQTILEAPQLIGADAHTVDVARTHAIELAYPGMTAKLESDRDAVNLLVNATAAVVNTFGELGELPNKTAIEGFLNERLADQRHIDADVERQITES</sequence>
<name>A0ABY3QAL4_9BRAD</name>
<keyword evidence="2" id="KW-1185">Reference proteome</keyword>